<accession>A0A3M7SS31</accession>
<organism evidence="2 3">
    <name type="scientific">Brachionus plicatilis</name>
    <name type="common">Marine rotifer</name>
    <name type="synonym">Brachionus muelleri</name>
    <dbReference type="NCBI Taxonomy" id="10195"/>
    <lineage>
        <taxon>Eukaryota</taxon>
        <taxon>Metazoa</taxon>
        <taxon>Spiralia</taxon>
        <taxon>Gnathifera</taxon>
        <taxon>Rotifera</taxon>
        <taxon>Eurotatoria</taxon>
        <taxon>Monogononta</taxon>
        <taxon>Pseudotrocha</taxon>
        <taxon>Ploima</taxon>
        <taxon>Brachionidae</taxon>
        <taxon>Brachionus</taxon>
    </lineage>
</organism>
<dbReference type="SUPFAM" id="SSF56219">
    <property type="entry name" value="DNase I-like"/>
    <property type="match status" value="1"/>
</dbReference>
<dbReference type="InterPro" id="IPR036691">
    <property type="entry name" value="Endo/exonu/phosph_ase_sf"/>
</dbReference>
<dbReference type="InterPro" id="IPR005135">
    <property type="entry name" value="Endo/exonuclease/phosphatase"/>
</dbReference>
<evidence type="ECO:0000259" key="1">
    <source>
        <dbReference type="Pfam" id="PF14529"/>
    </source>
</evidence>
<dbReference type="STRING" id="10195.A0A3M7SS31"/>
<dbReference type="EMBL" id="REGN01000840">
    <property type="protein sequence ID" value="RNA38671.1"/>
    <property type="molecule type" value="Genomic_DNA"/>
</dbReference>
<dbReference type="AlphaFoldDB" id="A0A3M7SS31"/>
<comment type="caution">
    <text evidence="2">The sequence shown here is derived from an EMBL/GenBank/DDBJ whole genome shotgun (WGS) entry which is preliminary data.</text>
</comment>
<name>A0A3M7SS31_BRAPC</name>
<sequence>MRCAQKNDHTYKTCPIKDPTNFKCIYCHGNHAACSKSCPKIIEACNKLHEAIRYKIGTSSIQSFPNYKYTKKFQKYKCIANQDPQPLLQLINDNLGSSLSFEIEQMLFAKSDDQDPNMNKTMEDENEQTNCDVLSSPIKIDNFPETVGYKINSKHGNELALFSHYSSPSTELNEKLFEYATNNFKFFIIVGDFNALNSNWFCPKSNKKENVLLSTIEILDLFILNNETPTYKRSKNILDLFICSKKHKYRKVLRSKPPLNYPLLCPKSIDTSVQNLTNDIQEALKIATDRYEIKNFKNNKLAVPYHILKLIKFKRKIRRLDQKHNNPAQKKLFNYLEQIITILPIIQPKLQNYLHSNIRETRLVYLSNRKLYAYN</sequence>
<keyword evidence="3" id="KW-1185">Reference proteome</keyword>
<dbReference type="Pfam" id="PF14529">
    <property type="entry name" value="Exo_endo_phos_2"/>
    <property type="match status" value="1"/>
</dbReference>
<feature type="domain" description="Endonuclease/exonuclease/phosphatase" evidence="1">
    <location>
        <begin position="161"/>
        <end position="251"/>
    </location>
</feature>
<evidence type="ECO:0000313" key="2">
    <source>
        <dbReference type="EMBL" id="RNA38671.1"/>
    </source>
</evidence>
<proteinExistence type="predicted"/>
<reference evidence="2 3" key="1">
    <citation type="journal article" date="2018" name="Sci. Rep.">
        <title>Genomic signatures of local adaptation to the degree of environmental predictability in rotifers.</title>
        <authorList>
            <person name="Franch-Gras L."/>
            <person name="Hahn C."/>
            <person name="Garcia-Roger E.M."/>
            <person name="Carmona M.J."/>
            <person name="Serra M."/>
            <person name="Gomez A."/>
        </authorList>
    </citation>
    <scope>NUCLEOTIDE SEQUENCE [LARGE SCALE GENOMIC DNA]</scope>
    <source>
        <strain evidence="2">HYR1</strain>
    </source>
</reference>
<dbReference type="OrthoDB" id="8044385at2759"/>
<evidence type="ECO:0000313" key="3">
    <source>
        <dbReference type="Proteomes" id="UP000276133"/>
    </source>
</evidence>
<dbReference type="Proteomes" id="UP000276133">
    <property type="component" value="Unassembled WGS sequence"/>
</dbReference>
<protein>
    <recommendedName>
        <fullName evidence="1">Endonuclease/exonuclease/phosphatase domain-containing protein</fullName>
    </recommendedName>
</protein>
<gene>
    <name evidence="2" type="ORF">BpHYR1_008192</name>
</gene>
<dbReference type="Gene3D" id="3.60.10.10">
    <property type="entry name" value="Endonuclease/exonuclease/phosphatase"/>
    <property type="match status" value="1"/>
</dbReference>
<dbReference type="GO" id="GO:0003824">
    <property type="term" value="F:catalytic activity"/>
    <property type="evidence" value="ECO:0007669"/>
    <property type="project" value="InterPro"/>
</dbReference>